<accession>A0A813W7Y3</accession>
<evidence type="ECO:0000256" key="1">
    <source>
        <dbReference type="SAM" id="SignalP"/>
    </source>
</evidence>
<evidence type="ECO:0000313" key="4">
    <source>
        <dbReference type="EMBL" id="CAF3867364.1"/>
    </source>
</evidence>
<dbReference type="PANTHER" id="PTHR12824">
    <property type="entry name" value="GROUP XII SECRETORY PHOSPHOLIPASE A2 FAMILY MEMBER"/>
    <property type="match status" value="1"/>
</dbReference>
<dbReference type="GO" id="GO:0050482">
    <property type="term" value="P:arachidonate secretion"/>
    <property type="evidence" value="ECO:0007669"/>
    <property type="project" value="InterPro"/>
</dbReference>
<dbReference type="PANTHER" id="PTHR12824:SF8">
    <property type="entry name" value="GXIVSPLA2, ISOFORM A"/>
    <property type="match status" value="1"/>
</dbReference>
<proteinExistence type="predicted"/>
<dbReference type="GO" id="GO:0006644">
    <property type="term" value="P:phospholipid metabolic process"/>
    <property type="evidence" value="ECO:0007669"/>
    <property type="project" value="InterPro"/>
</dbReference>
<organism evidence="3 6">
    <name type="scientific">Adineta steineri</name>
    <dbReference type="NCBI Taxonomy" id="433720"/>
    <lineage>
        <taxon>Eukaryota</taxon>
        <taxon>Metazoa</taxon>
        <taxon>Spiralia</taxon>
        <taxon>Gnathifera</taxon>
        <taxon>Rotifera</taxon>
        <taxon>Eurotatoria</taxon>
        <taxon>Bdelloidea</taxon>
        <taxon>Adinetida</taxon>
        <taxon>Adinetidae</taxon>
        <taxon>Adineta</taxon>
    </lineage>
</organism>
<gene>
    <name evidence="2" type="ORF">JYZ213_LOCUS6236</name>
    <name evidence="4" type="ORF">OKA104_LOCUS22391</name>
    <name evidence="5" type="ORF">OXD698_LOCUS27361</name>
    <name evidence="3" type="ORF">VCS650_LOCUS6726</name>
</gene>
<comment type="caution">
    <text evidence="3">The sequence shown here is derived from an EMBL/GenBank/DDBJ whole genome shotgun (WGS) entry which is preliminary data.</text>
</comment>
<dbReference type="Proteomes" id="UP000663881">
    <property type="component" value="Unassembled WGS sequence"/>
</dbReference>
<dbReference type="SUPFAM" id="SSF48619">
    <property type="entry name" value="Phospholipase A2, PLA2"/>
    <property type="match status" value="1"/>
</dbReference>
<dbReference type="AlphaFoldDB" id="A0A813W7Y3"/>
<dbReference type="OrthoDB" id="3935740at2759"/>
<dbReference type="Proteomes" id="UP000663891">
    <property type="component" value="Unassembled WGS sequence"/>
</dbReference>
<dbReference type="InterPro" id="IPR036444">
    <property type="entry name" value="PLipase_A2_dom_sf"/>
</dbReference>
<feature type="signal peptide" evidence="1">
    <location>
        <begin position="1"/>
        <end position="20"/>
    </location>
</feature>
<evidence type="ECO:0000313" key="3">
    <source>
        <dbReference type="EMBL" id="CAF0852107.1"/>
    </source>
</evidence>
<feature type="chain" id="PRO_5036409531" evidence="1">
    <location>
        <begin position="21"/>
        <end position="127"/>
    </location>
</feature>
<dbReference type="GO" id="GO:0016042">
    <property type="term" value="P:lipid catabolic process"/>
    <property type="evidence" value="ECO:0007669"/>
    <property type="project" value="InterPro"/>
</dbReference>
<dbReference type="GO" id="GO:0005509">
    <property type="term" value="F:calcium ion binding"/>
    <property type="evidence" value="ECO:0007669"/>
    <property type="project" value="InterPro"/>
</dbReference>
<evidence type="ECO:0000313" key="2">
    <source>
        <dbReference type="EMBL" id="CAF0819562.1"/>
    </source>
</evidence>
<evidence type="ECO:0000313" key="5">
    <source>
        <dbReference type="EMBL" id="CAF3962846.1"/>
    </source>
</evidence>
<dbReference type="Pfam" id="PF06951">
    <property type="entry name" value="PLA2G12"/>
    <property type="match status" value="1"/>
</dbReference>
<sequence length="127" mass="13466">MSTSYFVILFLTIFISTASSNPILNYTQSHRGCGPIGIDITSFLQNEGVGVITPCCIDHDACYSSCNTTRTGCNDSFRTCTKNACAAQKPSTLKCSTYASILYSVTSVFGIPSYGVSQLAANCTGKA</sequence>
<dbReference type="Proteomes" id="UP000663845">
    <property type="component" value="Unassembled WGS sequence"/>
</dbReference>
<dbReference type="EMBL" id="CAJOAZ010002826">
    <property type="protein sequence ID" value="CAF3962846.1"/>
    <property type="molecule type" value="Genomic_DNA"/>
</dbReference>
<dbReference type="EMBL" id="CAJNOG010000038">
    <property type="protein sequence ID" value="CAF0819562.1"/>
    <property type="molecule type" value="Genomic_DNA"/>
</dbReference>
<name>A0A813W7Y3_9BILA</name>
<dbReference type="InterPro" id="IPR010711">
    <property type="entry name" value="PLA2G12"/>
</dbReference>
<dbReference type="GO" id="GO:0005576">
    <property type="term" value="C:extracellular region"/>
    <property type="evidence" value="ECO:0007669"/>
    <property type="project" value="InterPro"/>
</dbReference>
<reference evidence="3" key="1">
    <citation type="submission" date="2021-02" db="EMBL/GenBank/DDBJ databases">
        <authorList>
            <person name="Nowell W R."/>
        </authorList>
    </citation>
    <scope>NUCLEOTIDE SEQUENCE</scope>
</reference>
<protein>
    <submittedName>
        <fullName evidence="3">Uncharacterized protein</fullName>
    </submittedName>
</protein>
<dbReference type="GO" id="GO:0004623">
    <property type="term" value="F:phospholipase A2 activity"/>
    <property type="evidence" value="ECO:0007669"/>
    <property type="project" value="InterPro"/>
</dbReference>
<dbReference type="EMBL" id="CAJOAY010001626">
    <property type="protein sequence ID" value="CAF3867364.1"/>
    <property type="molecule type" value="Genomic_DNA"/>
</dbReference>
<keyword evidence="1" id="KW-0732">Signal</keyword>
<evidence type="ECO:0000313" key="6">
    <source>
        <dbReference type="Proteomes" id="UP000663891"/>
    </source>
</evidence>
<dbReference type="Gene3D" id="1.20.90.10">
    <property type="entry name" value="Phospholipase A2 domain"/>
    <property type="match status" value="1"/>
</dbReference>
<dbReference type="Proteomes" id="UP000663844">
    <property type="component" value="Unassembled WGS sequence"/>
</dbReference>
<dbReference type="EMBL" id="CAJNON010000041">
    <property type="protein sequence ID" value="CAF0852107.1"/>
    <property type="molecule type" value="Genomic_DNA"/>
</dbReference>